<dbReference type="AlphaFoldDB" id="A0A1D3TU81"/>
<dbReference type="EMBL" id="FMKA01000012">
    <property type="protein sequence ID" value="SCP97625.1"/>
    <property type="molecule type" value="Genomic_DNA"/>
</dbReference>
<gene>
    <name evidence="1" type="ORF">SAMN05421730_101247</name>
</gene>
<name>A0A1D3TU81_9FIRM</name>
<evidence type="ECO:0000313" key="2">
    <source>
        <dbReference type="Proteomes" id="UP000199315"/>
    </source>
</evidence>
<proteinExistence type="predicted"/>
<dbReference type="OrthoDB" id="9827171at2"/>
<dbReference type="RefSeq" id="WP_091233921.1">
    <property type="nucleotide sequence ID" value="NZ_FMKA01000012.1"/>
</dbReference>
<keyword evidence="2" id="KW-1185">Reference proteome</keyword>
<accession>A0A1D3TU81</accession>
<protein>
    <submittedName>
        <fullName evidence="1">Uncharacterized protein</fullName>
    </submittedName>
</protein>
<sequence length="191" mass="22130">MIPVKFSIPVSMDIYDVKEMFSRYYVDPEIARKNVPSKWKIKIHENGKALLLVMVQDCKKMVLQRLLNIGSVRMSHIWIELEGQPELIDSLPGTSRTLPTWYWYIQPHQLDKRLAVFMFKMAGVSAQYVSHISLGGKPGGVRSGNVNERKTPDVSYNWTERSQLYPEPDIITGSHRFYRKYGNRESEAHVT</sequence>
<organism evidence="1 2">
    <name type="scientific">Anaerobium acetethylicum</name>
    <dbReference type="NCBI Taxonomy" id="1619234"/>
    <lineage>
        <taxon>Bacteria</taxon>
        <taxon>Bacillati</taxon>
        <taxon>Bacillota</taxon>
        <taxon>Clostridia</taxon>
        <taxon>Lachnospirales</taxon>
        <taxon>Lachnospiraceae</taxon>
        <taxon>Anaerobium</taxon>
    </lineage>
</organism>
<evidence type="ECO:0000313" key="1">
    <source>
        <dbReference type="EMBL" id="SCP97625.1"/>
    </source>
</evidence>
<reference evidence="1 2" key="1">
    <citation type="submission" date="2016-09" db="EMBL/GenBank/DDBJ databases">
        <authorList>
            <person name="Capua I."/>
            <person name="De Benedictis P."/>
            <person name="Joannis T."/>
            <person name="Lombin L.H."/>
            <person name="Cattoli G."/>
        </authorList>
    </citation>
    <scope>NUCLEOTIDE SEQUENCE [LARGE SCALE GENOMIC DNA]</scope>
    <source>
        <strain evidence="1 2">GluBS11</strain>
    </source>
</reference>
<dbReference type="Proteomes" id="UP000199315">
    <property type="component" value="Unassembled WGS sequence"/>
</dbReference>